<dbReference type="Pfam" id="PF00582">
    <property type="entry name" value="Usp"/>
    <property type="match status" value="1"/>
</dbReference>
<accession>A0A5P9JTY1</accession>
<keyword evidence="3" id="KW-1185">Reference proteome</keyword>
<name>A0A5P9JTY1_9HYPH</name>
<evidence type="ECO:0000313" key="3">
    <source>
        <dbReference type="Proteomes" id="UP000325614"/>
    </source>
</evidence>
<protein>
    <submittedName>
        <fullName evidence="2">Universal stress protein</fullName>
    </submittedName>
</protein>
<sequence length="165" mass="17434">MSGKRQSYETGHRPKFLVVVDATTECSRAIHFAARRAARTGASMIMLAVVEPPDNFEWIGVGEAMVEEAREEARKRLDAAAGEARSAAGVEPETAIRVGPRAEEIIRLIHEDEDISFLVLAAGTGKDGPGPLVSTLAGKAASTFPVPIVIVPGSLTDEEIDALAG</sequence>
<dbReference type="RefSeq" id="WP_152584570.1">
    <property type="nucleotide sequence ID" value="NZ_CP045423.1"/>
</dbReference>
<reference evidence="2 3" key="1">
    <citation type="submission" date="2019-10" db="EMBL/GenBank/DDBJ databases">
        <title>Isolation, Identification of Microvirga thermotolerans HR1, a novel thermophilic bacterium and Comparative Genomics of the genus Microvirga.</title>
        <authorList>
            <person name="Li J."/>
            <person name="Zhang W."/>
            <person name="Lin M."/>
            <person name="Wang J."/>
        </authorList>
    </citation>
    <scope>NUCLEOTIDE SEQUENCE [LARGE SCALE GENOMIC DNA]</scope>
    <source>
        <strain evidence="2 3">HR1</strain>
    </source>
</reference>
<evidence type="ECO:0000259" key="1">
    <source>
        <dbReference type="Pfam" id="PF00582"/>
    </source>
</evidence>
<dbReference type="AlphaFoldDB" id="A0A5P9JTY1"/>
<dbReference type="SUPFAM" id="SSF52402">
    <property type="entry name" value="Adenine nucleotide alpha hydrolases-like"/>
    <property type="match status" value="1"/>
</dbReference>
<feature type="domain" description="UspA" evidence="1">
    <location>
        <begin position="15"/>
        <end position="152"/>
    </location>
</feature>
<dbReference type="InterPro" id="IPR006016">
    <property type="entry name" value="UspA"/>
</dbReference>
<dbReference type="KEGG" id="mico:GDR74_01095"/>
<gene>
    <name evidence="2" type="ORF">GDR74_01095</name>
</gene>
<dbReference type="Proteomes" id="UP000325614">
    <property type="component" value="Chromosome"/>
</dbReference>
<dbReference type="EMBL" id="CP045423">
    <property type="protein sequence ID" value="QFU14920.1"/>
    <property type="molecule type" value="Genomic_DNA"/>
</dbReference>
<evidence type="ECO:0000313" key="2">
    <source>
        <dbReference type="EMBL" id="QFU14920.1"/>
    </source>
</evidence>
<organism evidence="2 3">
    <name type="scientific">Microvirga thermotolerans</name>
    <dbReference type="NCBI Taxonomy" id="2651334"/>
    <lineage>
        <taxon>Bacteria</taxon>
        <taxon>Pseudomonadati</taxon>
        <taxon>Pseudomonadota</taxon>
        <taxon>Alphaproteobacteria</taxon>
        <taxon>Hyphomicrobiales</taxon>
        <taxon>Methylobacteriaceae</taxon>
        <taxon>Microvirga</taxon>
    </lineage>
</organism>
<proteinExistence type="predicted"/>
<dbReference type="Gene3D" id="3.40.50.12370">
    <property type="match status" value="1"/>
</dbReference>